<dbReference type="PANTHER" id="PTHR30055">
    <property type="entry name" value="HTH-TYPE TRANSCRIPTIONAL REGULATOR RUTR"/>
    <property type="match status" value="1"/>
</dbReference>
<feature type="region of interest" description="Disordered" evidence="5">
    <location>
        <begin position="1"/>
        <end position="28"/>
    </location>
</feature>
<dbReference type="Proteomes" id="UP000238220">
    <property type="component" value="Unassembled WGS sequence"/>
</dbReference>
<dbReference type="GO" id="GO:0003700">
    <property type="term" value="F:DNA-binding transcription factor activity"/>
    <property type="evidence" value="ECO:0007669"/>
    <property type="project" value="TreeGrafter"/>
</dbReference>
<dbReference type="EMBL" id="PSNW01000002">
    <property type="protein sequence ID" value="PPE75285.1"/>
    <property type="molecule type" value="Genomic_DNA"/>
</dbReference>
<sequence>MSRSSPSSRKPVRRRRPGRPSATEPSGEQLREAVIEAAMRVYAEHGYQRSSVELMLQAANISRPTFYRLFSDKREVIREALGRAYLDLLTALPAAVASARTLEQGINLALDAYFDWARRNVPGVGAFYREIHDRDSPAGELRGQALETLQEVVRQRAEQLGLPGIDPTFVETLLHVAEHVGGNCFALEQPTEDQIRHARKVTGRIILAAVLSGLDNQAIPPLSDFLTLGGGSQSR</sequence>
<evidence type="ECO:0000256" key="5">
    <source>
        <dbReference type="SAM" id="MobiDB-lite"/>
    </source>
</evidence>
<dbReference type="PROSITE" id="PS50977">
    <property type="entry name" value="HTH_TETR_2"/>
    <property type="match status" value="1"/>
</dbReference>
<dbReference type="PANTHER" id="PTHR30055:SF234">
    <property type="entry name" value="HTH-TYPE TRANSCRIPTIONAL REGULATOR BETI"/>
    <property type="match status" value="1"/>
</dbReference>
<organism evidence="7 8">
    <name type="scientific">Solimonas fluminis</name>
    <dbReference type="NCBI Taxonomy" id="2086571"/>
    <lineage>
        <taxon>Bacteria</taxon>
        <taxon>Pseudomonadati</taxon>
        <taxon>Pseudomonadota</taxon>
        <taxon>Gammaproteobacteria</taxon>
        <taxon>Nevskiales</taxon>
        <taxon>Nevskiaceae</taxon>
        <taxon>Solimonas</taxon>
    </lineage>
</organism>
<keyword evidence="1" id="KW-0805">Transcription regulation</keyword>
<dbReference type="GO" id="GO:0000976">
    <property type="term" value="F:transcription cis-regulatory region binding"/>
    <property type="evidence" value="ECO:0007669"/>
    <property type="project" value="TreeGrafter"/>
</dbReference>
<dbReference type="PRINTS" id="PR00455">
    <property type="entry name" value="HTHTETR"/>
</dbReference>
<dbReference type="InterPro" id="IPR001647">
    <property type="entry name" value="HTH_TetR"/>
</dbReference>
<dbReference type="SUPFAM" id="SSF46689">
    <property type="entry name" value="Homeodomain-like"/>
    <property type="match status" value="1"/>
</dbReference>
<evidence type="ECO:0000259" key="6">
    <source>
        <dbReference type="PROSITE" id="PS50977"/>
    </source>
</evidence>
<accession>A0A2S5TJY5</accession>
<dbReference type="Gene3D" id="1.10.357.10">
    <property type="entry name" value="Tetracycline Repressor, domain 2"/>
    <property type="match status" value="1"/>
</dbReference>
<dbReference type="Pfam" id="PF00440">
    <property type="entry name" value="TetR_N"/>
    <property type="match status" value="1"/>
</dbReference>
<evidence type="ECO:0000256" key="3">
    <source>
        <dbReference type="ARBA" id="ARBA00023163"/>
    </source>
</evidence>
<evidence type="ECO:0000256" key="4">
    <source>
        <dbReference type="PROSITE-ProRule" id="PRU00335"/>
    </source>
</evidence>
<gene>
    <name evidence="7" type="ORF">C3942_06350</name>
</gene>
<dbReference type="OrthoDB" id="116240at2"/>
<reference evidence="7 8" key="1">
    <citation type="submission" date="2018-02" db="EMBL/GenBank/DDBJ databases">
        <title>Genome sequencing of Solimonas sp. HR-BB.</title>
        <authorList>
            <person name="Lee Y."/>
            <person name="Jeon C.O."/>
        </authorList>
    </citation>
    <scope>NUCLEOTIDE SEQUENCE [LARGE SCALE GENOMIC DNA]</scope>
    <source>
        <strain evidence="7 8">HR-BB</strain>
    </source>
</reference>
<keyword evidence="8" id="KW-1185">Reference proteome</keyword>
<feature type="DNA-binding region" description="H-T-H motif" evidence="4">
    <location>
        <begin position="51"/>
        <end position="70"/>
    </location>
</feature>
<dbReference type="AlphaFoldDB" id="A0A2S5TJY5"/>
<keyword evidence="3" id="KW-0804">Transcription</keyword>
<dbReference type="InterPro" id="IPR050109">
    <property type="entry name" value="HTH-type_TetR-like_transc_reg"/>
</dbReference>
<evidence type="ECO:0000313" key="8">
    <source>
        <dbReference type="Proteomes" id="UP000238220"/>
    </source>
</evidence>
<comment type="caution">
    <text evidence="7">The sequence shown here is derived from an EMBL/GenBank/DDBJ whole genome shotgun (WGS) entry which is preliminary data.</text>
</comment>
<evidence type="ECO:0000256" key="1">
    <source>
        <dbReference type="ARBA" id="ARBA00023015"/>
    </source>
</evidence>
<dbReference type="InterPro" id="IPR009057">
    <property type="entry name" value="Homeodomain-like_sf"/>
</dbReference>
<name>A0A2S5TJY5_9GAMM</name>
<feature type="domain" description="HTH tetR-type" evidence="6">
    <location>
        <begin position="28"/>
        <end position="88"/>
    </location>
</feature>
<protein>
    <recommendedName>
        <fullName evidence="6">HTH tetR-type domain-containing protein</fullName>
    </recommendedName>
</protein>
<keyword evidence="2 4" id="KW-0238">DNA-binding</keyword>
<dbReference type="RefSeq" id="WP_104229512.1">
    <property type="nucleotide sequence ID" value="NZ_PSNW01000002.1"/>
</dbReference>
<evidence type="ECO:0000313" key="7">
    <source>
        <dbReference type="EMBL" id="PPE75285.1"/>
    </source>
</evidence>
<proteinExistence type="predicted"/>
<evidence type="ECO:0000256" key="2">
    <source>
        <dbReference type="ARBA" id="ARBA00023125"/>
    </source>
</evidence>